<feature type="region of interest" description="Disordered" evidence="1">
    <location>
        <begin position="243"/>
        <end position="287"/>
    </location>
</feature>
<feature type="region of interest" description="Disordered" evidence="1">
    <location>
        <begin position="182"/>
        <end position="209"/>
    </location>
</feature>
<organism evidence="2 3">
    <name type="scientific">Xylaria arbuscula</name>
    <dbReference type="NCBI Taxonomy" id="114810"/>
    <lineage>
        <taxon>Eukaryota</taxon>
        <taxon>Fungi</taxon>
        <taxon>Dikarya</taxon>
        <taxon>Ascomycota</taxon>
        <taxon>Pezizomycotina</taxon>
        <taxon>Sordariomycetes</taxon>
        <taxon>Xylariomycetidae</taxon>
        <taxon>Xylariales</taxon>
        <taxon>Xylariaceae</taxon>
        <taxon>Xylaria</taxon>
    </lineage>
</organism>
<accession>A0A9W8NK49</accession>
<evidence type="ECO:0000256" key="1">
    <source>
        <dbReference type="SAM" id="MobiDB-lite"/>
    </source>
</evidence>
<name>A0A9W8NK49_9PEZI</name>
<sequence length="287" mass="31889">MPPTQPITCVAVDFDGVGLSSMYVALDCSRRGDGIPTKFESFTNEQGVIDRWFRSAEPLELFQSVDAADYERISITFSTALYFGRLRTPWVTIQINVEPSEFAGSYVRLQFGAGNSTYSVKTMPLPIQPIGQSEYGLDSQPHFDEPWGWVEDDARLEKSHGEYPDSLHPDLGQRLCSTITNNTQFGLPRDTSSPTPLTDPPPPSPSLSVSTTLDTFSEVISPLTLPSPQLPVLRSLRAPRARAKRFSSLTVPSSPSIGQGRVTRSRKRKGAFEVDELEPPKKRRRLE</sequence>
<dbReference type="AlphaFoldDB" id="A0A9W8NK49"/>
<protein>
    <submittedName>
        <fullName evidence="2">Uncharacterized protein</fullName>
    </submittedName>
</protein>
<dbReference type="Proteomes" id="UP001148614">
    <property type="component" value="Unassembled WGS sequence"/>
</dbReference>
<evidence type="ECO:0000313" key="3">
    <source>
        <dbReference type="Proteomes" id="UP001148614"/>
    </source>
</evidence>
<comment type="caution">
    <text evidence="2">The sequence shown here is derived from an EMBL/GenBank/DDBJ whole genome shotgun (WGS) entry which is preliminary data.</text>
</comment>
<proteinExistence type="predicted"/>
<evidence type="ECO:0000313" key="2">
    <source>
        <dbReference type="EMBL" id="KAJ3578089.1"/>
    </source>
</evidence>
<keyword evidence="3" id="KW-1185">Reference proteome</keyword>
<gene>
    <name evidence="2" type="ORF">NPX13_g2471</name>
</gene>
<feature type="compositionally biased region" description="Polar residues" evidence="1">
    <location>
        <begin position="247"/>
        <end position="257"/>
    </location>
</feature>
<dbReference type="EMBL" id="JANPWZ010000261">
    <property type="protein sequence ID" value="KAJ3578089.1"/>
    <property type="molecule type" value="Genomic_DNA"/>
</dbReference>
<reference evidence="2" key="1">
    <citation type="submission" date="2022-07" db="EMBL/GenBank/DDBJ databases">
        <title>Genome Sequence of Xylaria arbuscula.</title>
        <authorList>
            <person name="Buettner E."/>
        </authorList>
    </citation>
    <scope>NUCLEOTIDE SEQUENCE</scope>
    <source>
        <strain evidence="2">VT107</strain>
    </source>
</reference>